<accession>A0A4Z1B791</accession>
<dbReference type="OrthoDB" id="1119476at2"/>
<evidence type="ECO:0000313" key="1">
    <source>
        <dbReference type="EMBL" id="TGN27076.1"/>
    </source>
</evidence>
<dbReference type="PROSITE" id="PS51257">
    <property type="entry name" value="PROKAR_LIPOPROTEIN"/>
    <property type="match status" value="1"/>
</dbReference>
<dbReference type="AlphaFoldDB" id="A0A4Z1B791"/>
<reference evidence="1 2" key="1">
    <citation type="submission" date="2019-03" db="EMBL/GenBank/DDBJ databases">
        <title>Empedobacter tilapiae sp. nov., isolated from an intestine of Nile tilapia Oreochromis niloticus.</title>
        <authorList>
            <person name="Kim Y.-O."/>
            <person name="Yoon J.-H."/>
        </authorList>
    </citation>
    <scope>NUCLEOTIDE SEQUENCE [LARGE SCALE GENOMIC DNA]</scope>
    <source>
        <strain evidence="1 2">MRS2</strain>
    </source>
</reference>
<dbReference type="EMBL" id="SRPE01000005">
    <property type="protein sequence ID" value="TGN27076.1"/>
    <property type="molecule type" value="Genomic_DNA"/>
</dbReference>
<keyword evidence="2" id="KW-1185">Reference proteome</keyword>
<gene>
    <name evidence="1" type="ORF">E4J94_07595</name>
</gene>
<comment type="caution">
    <text evidence="1">The sequence shown here is derived from an EMBL/GenBank/DDBJ whole genome shotgun (WGS) entry which is preliminary data.</text>
</comment>
<organism evidence="1 2">
    <name type="scientific">Empedobacter tilapiae</name>
    <dbReference type="NCBI Taxonomy" id="2491114"/>
    <lineage>
        <taxon>Bacteria</taxon>
        <taxon>Pseudomonadati</taxon>
        <taxon>Bacteroidota</taxon>
        <taxon>Flavobacteriia</taxon>
        <taxon>Flavobacteriales</taxon>
        <taxon>Weeksellaceae</taxon>
        <taxon>Empedobacter</taxon>
    </lineage>
</organism>
<proteinExistence type="predicted"/>
<dbReference type="RefSeq" id="WP_135835254.1">
    <property type="nucleotide sequence ID" value="NZ_CAUQWU010000005.1"/>
</dbReference>
<protein>
    <recommendedName>
        <fullName evidence="3">Lipoprotein</fullName>
    </recommendedName>
</protein>
<sequence length="142" mass="16152">MKKIIFFTLVFSFILFSCNDDDCFTTQEPVVLEFVNYKGENLIQKGILTKEHFHFLQVNGDTKFGISFEINNENRVILNKPGWIVGSTSYEAIVLTKEPKLFKFIVNISKSPGKCGSNKIDNILFKNIESLSQGGIHQIIVE</sequence>
<evidence type="ECO:0000313" key="2">
    <source>
        <dbReference type="Proteomes" id="UP000297998"/>
    </source>
</evidence>
<name>A0A4Z1B791_9FLAO</name>
<dbReference type="Proteomes" id="UP000297998">
    <property type="component" value="Unassembled WGS sequence"/>
</dbReference>
<evidence type="ECO:0008006" key="3">
    <source>
        <dbReference type="Google" id="ProtNLM"/>
    </source>
</evidence>